<evidence type="ECO:0000256" key="3">
    <source>
        <dbReference type="ARBA" id="ARBA00022946"/>
    </source>
</evidence>
<keyword evidence="4" id="KW-0689">Ribosomal protein</keyword>
<sequence length="161" mass="17664">MRSTLALFSKALRLPLTSKRANKDFYKGTRTGNIMRRKRIALTDRTGKQLHDADGRVRHWNLKTEQLDESRIPCFVVPPGLAETQLKPYVFMGETKDGGVSRPQPGFPGGPKMTPAGFNASFYQRLVERTEELRRRDPPANSATAAAAAAAAGSDKSSSSS</sequence>
<evidence type="ECO:0000256" key="2">
    <source>
        <dbReference type="ARBA" id="ARBA00010152"/>
    </source>
</evidence>
<feature type="compositionally biased region" description="Low complexity" evidence="7">
    <location>
        <begin position="140"/>
        <end position="161"/>
    </location>
</feature>
<keyword evidence="3" id="KW-0809">Transit peptide</keyword>
<evidence type="ECO:0000313" key="9">
    <source>
        <dbReference type="Proteomes" id="UP000077684"/>
    </source>
</evidence>
<comment type="similarity">
    <text evidence="2">Belongs to the mitochondrion-specific ribosomal protein mL41 family.</text>
</comment>
<keyword evidence="6" id="KW-0687">Ribonucleoprotein</keyword>
<evidence type="ECO:0000256" key="7">
    <source>
        <dbReference type="SAM" id="MobiDB-lite"/>
    </source>
</evidence>
<evidence type="ECO:0000256" key="4">
    <source>
        <dbReference type="ARBA" id="ARBA00022980"/>
    </source>
</evidence>
<dbReference type="PANTHER" id="PTHR21338:SF0">
    <property type="entry name" value="LARGE RIBOSOMAL SUBUNIT PROTEIN ML41"/>
    <property type="match status" value="1"/>
</dbReference>
<organism evidence="8 9">
    <name type="scientific">Tilletia controversa</name>
    <name type="common">dwarf bunt fungus</name>
    <dbReference type="NCBI Taxonomy" id="13291"/>
    <lineage>
        <taxon>Eukaryota</taxon>
        <taxon>Fungi</taxon>
        <taxon>Dikarya</taxon>
        <taxon>Basidiomycota</taxon>
        <taxon>Ustilaginomycotina</taxon>
        <taxon>Exobasidiomycetes</taxon>
        <taxon>Tilletiales</taxon>
        <taxon>Tilletiaceae</taxon>
        <taxon>Tilletia</taxon>
    </lineage>
</organism>
<reference evidence="8" key="1">
    <citation type="submission" date="2016-04" db="EMBL/GenBank/DDBJ databases">
        <authorList>
            <person name="Nguyen H.D."/>
            <person name="Samba Siva P."/>
            <person name="Cullis J."/>
            <person name="Levesque C.A."/>
            <person name="Hambleton S."/>
        </authorList>
    </citation>
    <scope>NUCLEOTIDE SEQUENCE</scope>
    <source>
        <strain evidence="8">DAOMC 236426</strain>
    </source>
</reference>
<dbReference type="Pfam" id="PF09809">
    <property type="entry name" value="MRP-L27"/>
    <property type="match status" value="1"/>
</dbReference>
<dbReference type="PANTHER" id="PTHR21338">
    <property type="entry name" value="MITOCHONDRIAL RIBOSOMAL PROTEIN L41"/>
    <property type="match status" value="1"/>
</dbReference>
<dbReference type="GO" id="GO:0003735">
    <property type="term" value="F:structural constituent of ribosome"/>
    <property type="evidence" value="ECO:0007669"/>
    <property type="project" value="InterPro"/>
</dbReference>
<feature type="region of interest" description="Disordered" evidence="7">
    <location>
        <begin position="95"/>
        <end position="118"/>
    </location>
</feature>
<name>A0A8X7SWR5_9BASI</name>
<protein>
    <submittedName>
        <fullName evidence="8">Uncharacterized protein</fullName>
    </submittedName>
</protein>
<reference evidence="8" key="2">
    <citation type="journal article" date="2019" name="IMA Fungus">
        <title>Genome sequencing and comparison of five Tilletia species to identify candidate genes for the detection of regulated species infecting wheat.</title>
        <authorList>
            <person name="Nguyen H.D.T."/>
            <person name="Sultana T."/>
            <person name="Kesanakurti P."/>
            <person name="Hambleton S."/>
        </authorList>
    </citation>
    <scope>NUCLEOTIDE SEQUENCE</scope>
    <source>
        <strain evidence="8">DAOMC 236426</strain>
    </source>
</reference>
<comment type="caution">
    <text evidence="8">The sequence shown here is derived from an EMBL/GenBank/DDBJ whole genome shotgun (WGS) entry which is preliminary data.</text>
</comment>
<dbReference type="GO" id="GO:0005762">
    <property type="term" value="C:mitochondrial large ribosomal subunit"/>
    <property type="evidence" value="ECO:0007669"/>
    <property type="project" value="InterPro"/>
</dbReference>
<dbReference type="GO" id="GO:0006412">
    <property type="term" value="P:translation"/>
    <property type="evidence" value="ECO:0007669"/>
    <property type="project" value="TreeGrafter"/>
</dbReference>
<proteinExistence type="inferred from homology"/>
<dbReference type="InterPro" id="IPR019189">
    <property type="entry name" value="Ribosomal_mL41"/>
</dbReference>
<evidence type="ECO:0000256" key="1">
    <source>
        <dbReference type="ARBA" id="ARBA00004173"/>
    </source>
</evidence>
<keyword evidence="9" id="KW-1185">Reference proteome</keyword>
<dbReference type="AlphaFoldDB" id="A0A8X7SWR5"/>
<dbReference type="EMBL" id="LWDE02000453">
    <property type="protein sequence ID" value="KAE8247569.1"/>
    <property type="molecule type" value="Genomic_DNA"/>
</dbReference>
<feature type="region of interest" description="Disordered" evidence="7">
    <location>
        <begin position="130"/>
        <end position="161"/>
    </location>
</feature>
<evidence type="ECO:0000313" key="8">
    <source>
        <dbReference type="EMBL" id="KAE8247569.1"/>
    </source>
</evidence>
<evidence type="ECO:0000256" key="6">
    <source>
        <dbReference type="ARBA" id="ARBA00023274"/>
    </source>
</evidence>
<gene>
    <name evidence="8" type="ORF">A4X06_0g4356</name>
</gene>
<dbReference type="Proteomes" id="UP000077684">
    <property type="component" value="Unassembled WGS sequence"/>
</dbReference>
<keyword evidence="5" id="KW-0496">Mitochondrion</keyword>
<evidence type="ECO:0000256" key="5">
    <source>
        <dbReference type="ARBA" id="ARBA00023128"/>
    </source>
</evidence>
<comment type="subcellular location">
    <subcellularLocation>
        <location evidence="1">Mitochondrion</location>
    </subcellularLocation>
</comment>
<accession>A0A8X7SWR5</accession>